<dbReference type="PANTHER" id="PTHR35149">
    <property type="entry name" value="SLL5132 PROTEIN"/>
    <property type="match status" value="1"/>
</dbReference>
<dbReference type="Proteomes" id="UP000001283">
    <property type="component" value="Chromosome"/>
</dbReference>
<reference evidence="3 4" key="1">
    <citation type="journal article" date="2011" name="J. Bacteriol.">
        <title>Complete genome sequence of the industrial strain Bacillus megaterium WSH-002.</title>
        <authorList>
            <person name="Liu L."/>
            <person name="Li Y."/>
            <person name="Zhang J."/>
            <person name="Zou W."/>
            <person name="Zhou Z."/>
            <person name="Liu J."/>
            <person name="Li X."/>
            <person name="Wang L."/>
            <person name="Chen J."/>
        </authorList>
    </citation>
    <scope>NUCLEOTIDE SEQUENCE [LARGE SCALE GENOMIC DNA]</scope>
    <source>
        <strain evidence="3 4">WSH-002</strain>
    </source>
</reference>
<dbReference type="InterPro" id="IPR004919">
    <property type="entry name" value="GmrSD_N"/>
</dbReference>
<evidence type="ECO:0008006" key="5">
    <source>
        <dbReference type="Google" id="ProtNLM"/>
    </source>
</evidence>
<dbReference type="EMBL" id="CP003017">
    <property type="protein sequence ID" value="AEN89206.1"/>
    <property type="molecule type" value="Genomic_DNA"/>
</dbReference>
<feature type="domain" description="GmrSD restriction endonucleases N-terminal" evidence="1">
    <location>
        <begin position="12"/>
        <end position="219"/>
    </location>
</feature>
<dbReference type="InterPro" id="IPR011089">
    <property type="entry name" value="GmrSD_C"/>
</dbReference>
<evidence type="ECO:0000259" key="1">
    <source>
        <dbReference type="Pfam" id="PF03235"/>
    </source>
</evidence>
<dbReference type="Pfam" id="PF07510">
    <property type="entry name" value="GmrSD_C"/>
    <property type="match status" value="1"/>
</dbReference>
<name>A0A8D3WYU9_PRIMW</name>
<feature type="domain" description="GmrSD restriction endonucleases C-terminal" evidence="2">
    <location>
        <begin position="399"/>
        <end position="534"/>
    </location>
</feature>
<dbReference type="PANTHER" id="PTHR35149:SF2">
    <property type="entry name" value="DUF262 DOMAIN-CONTAINING PROTEIN"/>
    <property type="match status" value="1"/>
</dbReference>
<evidence type="ECO:0000313" key="4">
    <source>
        <dbReference type="Proteomes" id="UP000001283"/>
    </source>
</evidence>
<evidence type="ECO:0000313" key="3">
    <source>
        <dbReference type="EMBL" id="AEN89206.1"/>
    </source>
</evidence>
<dbReference type="RefSeq" id="WP_014459580.1">
    <property type="nucleotide sequence ID" value="NC_017138.1"/>
</dbReference>
<organism evidence="3 4">
    <name type="scientific">Priestia megaterium (strain WSH-002)</name>
    <name type="common">Bacillus megaterium</name>
    <dbReference type="NCBI Taxonomy" id="1006007"/>
    <lineage>
        <taxon>Bacteria</taxon>
        <taxon>Bacillati</taxon>
        <taxon>Bacillota</taxon>
        <taxon>Bacilli</taxon>
        <taxon>Bacillales</taxon>
        <taxon>Bacillaceae</taxon>
        <taxon>Priestia</taxon>
    </lineage>
</organism>
<sequence>MMQAHETKIQPIIEGTKQYLVPMFQRTYSWTLNEWKQLWQDIMDIEQFDESKGHFIGSIVSMPLPSAPHEVQRYLLIDGQQRLTTLVIILTAIRDLAKENSETRVADEIHETLLVNKYEDGDSHFKLLPTQTDREGYKNLMFNIDDGSNSLILKAYKYFKGEINKMNIELRHLKTIISNRLSVVSIVLASDDNPYLVFESLNAKGRPLTQSDLIRNFFFMRINQEQHEFIYSQYWQPMQDGLGEVLTEFIRHFLMKGGKVVRKNDVYVILRESAETEDTLNYIKELYTYSTFYRKLINPHYEVDAALRAKLTRLNRIEATTSYPLLLKLYNLYNQGTIDISDLKEVLDILENYLIRRFVCDIPTNELNKIFLSICQKIEGYKGIEVVKEVKSVLQNKGYPKDEEFKYNLIHTRLYGSGDRSRKTKLILETIEESYNHKEKVNYKNLSVEHIMPQTLNESWKQELGTAYEEIHEQHLHTLGNLTLTAYNAEMSNENYFKKQIQLNNSHLELNKYFVNIDKWDEKSIKERANMLATNCVSIWSYFGSEEYEIKDVKGTTPRLLFFFNRWHEVNSWRDVWTTTINKIIESDASNFEILLEKYPNLISLNETAFKRFYKLDNNAYINIDLSARDVYKLCLRVLDMLEVDRKQWSIEITS</sequence>
<dbReference type="Pfam" id="PF03235">
    <property type="entry name" value="GmrSD_N"/>
    <property type="match status" value="1"/>
</dbReference>
<accession>A0A8D3WYU9</accession>
<proteinExistence type="predicted"/>
<protein>
    <recommendedName>
        <fullName evidence="5">DUF262 domain-containing protein</fullName>
    </recommendedName>
</protein>
<dbReference type="KEGG" id="bmh:BMWSH_2324"/>
<evidence type="ECO:0000259" key="2">
    <source>
        <dbReference type="Pfam" id="PF07510"/>
    </source>
</evidence>
<gene>
    <name evidence="3" type="ORF">BMWSH_2324</name>
</gene>
<dbReference type="AlphaFoldDB" id="A0A8D3WYU9"/>